<proteinExistence type="predicted"/>
<feature type="compositionally biased region" description="Basic and acidic residues" evidence="1">
    <location>
        <begin position="274"/>
        <end position="285"/>
    </location>
</feature>
<dbReference type="EMBL" id="PYDT01000006">
    <property type="protein sequence ID" value="THU58893.1"/>
    <property type="molecule type" value="Genomic_DNA"/>
</dbReference>
<dbReference type="PROSITE" id="PS51257">
    <property type="entry name" value="PROKAR_LIPOPROTEIN"/>
    <property type="match status" value="1"/>
</dbReference>
<feature type="signal peptide" evidence="2">
    <location>
        <begin position="1"/>
        <end position="39"/>
    </location>
</feature>
<keyword evidence="5" id="KW-1185">Reference proteome</keyword>
<keyword evidence="2" id="KW-0732">Signal</keyword>
<organism evidence="4 5">
    <name type="scientific">Musa balbisiana</name>
    <name type="common">Banana</name>
    <dbReference type="NCBI Taxonomy" id="52838"/>
    <lineage>
        <taxon>Eukaryota</taxon>
        <taxon>Viridiplantae</taxon>
        <taxon>Streptophyta</taxon>
        <taxon>Embryophyta</taxon>
        <taxon>Tracheophyta</taxon>
        <taxon>Spermatophyta</taxon>
        <taxon>Magnoliopsida</taxon>
        <taxon>Liliopsida</taxon>
        <taxon>Zingiberales</taxon>
        <taxon>Musaceae</taxon>
        <taxon>Musa</taxon>
    </lineage>
</organism>
<dbReference type="InterPro" id="IPR003245">
    <property type="entry name" value="Phytocyanin_dom"/>
</dbReference>
<protein>
    <recommendedName>
        <fullName evidence="3">Phytocyanin domain-containing protein</fullName>
    </recommendedName>
</protein>
<feature type="region of interest" description="Disordered" evidence="1">
    <location>
        <begin position="242"/>
        <end position="335"/>
    </location>
</feature>
<name>A0A4S8JAY5_MUSBA</name>
<evidence type="ECO:0000313" key="4">
    <source>
        <dbReference type="EMBL" id="THU58893.1"/>
    </source>
</evidence>
<comment type="caution">
    <text evidence="4">The sequence shown here is derived from an EMBL/GenBank/DDBJ whole genome shotgun (WGS) entry which is preliminary data.</text>
</comment>
<evidence type="ECO:0000256" key="2">
    <source>
        <dbReference type="SAM" id="SignalP"/>
    </source>
</evidence>
<dbReference type="Proteomes" id="UP000317650">
    <property type="component" value="Chromosome 3"/>
</dbReference>
<feature type="compositionally biased region" description="Low complexity" evidence="1">
    <location>
        <begin position="244"/>
        <end position="261"/>
    </location>
</feature>
<accession>A0A4S8JAY5</accession>
<feature type="domain" description="Phytocyanin" evidence="3">
    <location>
        <begin position="121"/>
        <end position="240"/>
    </location>
</feature>
<evidence type="ECO:0000256" key="1">
    <source>
        <dbReference type="SAM" id="MobiDB-lite"/>
    </source>
</evidence>
<evidence type="ECO:0000313" key="5">
    <source>
        <dbReference type="Proteomes" id="UP000317650"/>
    </source>
</evidence>
<dbReference type="PANTHER" id="PTHR35312">
    <property type="entry name" value="OS07G0641800 PROTEIN"/>
    <property type="match status" value="1"/>
</dbReference>
<dbReference type="Pfam" id="PF02298">
    <property type="entry name" value="Cu_bind_like"/>
    <property type="match status" value="1"/>
</dbReference>
<gene>
    <name evidence="4" type="ORF">C4D60_Mb03t19270</name>
</gene>
<dbReference type="PANTHER" id="PTHR35312:SF1">
    <property type="entry name" value="OS07G0641800 PROTEIN"/>
    <property type="match status" value="1"/>
</dbReference>
<evidence type="ECO:0000259" key="3">
    <source>
        <dbReference type="PROSITE" id="PS51485"/>
    </source>
</evidence>
<dbReference type="SUPFAM" id="SSF49503">
    <property type="entry name" value="Cupredoxins"/>
    <property type="match status" value="1"/>
</dbReference>
<reference evidence="4 5" key="1">
    <citation type="journal article" date="2019" name="Nat. Plants">
        <title>Genome sequencing of Musa balbisiana reveals subgenome evolution and function divergence in polyploid bananas.</title>
        <authorList>
            <person name="Yao X."/>
        </authorList>
    </citation>
    <scope>NUCLEOTIDE SEQUENCE [LARGE SCALE GENOMIC DNA]</scope>
    <source>
        <strain evidence="5">cv. DH-PKW</strain>
        <tissue evidence="4">Leaves</tissue>
    </source>
</reference>
<feature type="chain" id="PRO_5020327426" description="Phytocyanin domain-containing protein" evidence="2">
    <location>
        <begin position="40"/>
        <end position="386"/>
    </location>
</feature>
<dbReference type="Gene3D" id="2.60.40.420">
    <property type="entry name" value="Cupredoxins - blue copper proteins"/>
    <property type="match status" value="2"/>
</dbReference>
<dbReference type="InterPro" id="IPR008972">
    <property type="entry name" value="Cupredoxin"/>
</dbReference>
<sequence>MEGKQSWGAAPRRVSGCSFRCLLIICCLVTLLSCHGTVAYKNYTVGDSLGWFDSLMKPAVDYQKWAAGKSFGLGDFLCEVSTPTPSFNFCTFRAHSSHPIPDPKKRWKGSSLGEQPLVGSQNYTVGDSLGWFDSLMKPAVDYQKWAAGKSFGLGDFLFFDTDKNHSVVQTYNATTYGQCNYDDAEADDTTEWSATAPQYSSDPVTVPVPLLKVGTTYFFSGNYDGEQCQHGQHFKINVTYGQGLPESLRSPSEASAPASPEDGGADTSVPANFDHPKDTDEEVKPSSRAGETAASESSRGTTSHSSQDEVTEWKNAWNQMDEKDGSSETENDDPFWQKLRLAAERKMGAAKAEKFCEAFRMAHEKLVYKELSSDAAQRFVDYDGGH</sequence>
<dbReference type="PROSITE" id="PS51485">
    <property type="entry name" value="PHYTOCYANIN"/>
    <property type="match status" value="1"/>
</dbReference>
<dbReference type="AlphaFoldDB" id="A0A4S8JAY5"/>
<dbReference type="FunFam" id="2.60.40.420:FF:000048">
    <property type="entry name" value="Early nodulin-like protein 18"/>
    <property type="match status" value="1"/>
</dbReference>
<feature type="compositionally biased region" description="Low complexity" evidence="1">
    <location>
        <begin position="295"/>
        <end position="305"/>
    </location>
</feature>
<dbReference type="GO" id="GO:0009055">
    <property type="term" value="F:electron transfer activity"/>
    <property type="evidence" value="ECO:0007669"/>
    <property type="project" value="InterPro"/>
</dbReference>